<dbReference type="NCBIfam" id="TIGR00621">
    <property type="entry name" value="ssb"/>
    <property type="match status" value="1"/>
</dbReference>
<evidence type="ECO:0000313" key="5">
    <source>
        <dbReference type="EMBL" id="RKQ90508.1"/>
    </source>
</evidence>
<evidence type="ECO:0000313" key="6">
    <source>
        <dbReference type="Proteomes" id="UP000278962"/>
    </source>
</evidence>
<dbReference type="CDD" id="cd04496">
    <property type="entry name" value="SSB_OBF"/>
    <property type="match status" value="1"/>
</dbReference>
<sequence>MNIAAISGNLTRDPELRTTPSGVPVCTVRLAVNGMGRGGREEAGYINVVSFGAGAEAAAKVLTKGWLVEVQNGRLEWHEWTDKHDQTRESYQVIGDIKFLAAPKEREDGFAPATDVPAEASDFAPAEQRVPVGAGAGNTPAADDDIPF</sequence>
<accession>A0A660L663</accession>
<dbReference type="SUPFAM" id="SSF50249">
    <property type="entry name" value="Nucleic acid-binding proteins"/>
    <property type="match status" value="1"/>
</dbReference>
<dbReference type="Proteomes" id="UP000278962">
    <property type="component" value="Unassembled WGS sequence"/>
</dbReference>
<comment type="caution">
    <text evidence="5">The sequence shown here is derived from an EMBL/GenBank/DDBJ whole genome shotgun (WGS) entry which is preliminary data.</text>
</comment>
<dbReference type="InterPro" id="IPR000424">
    <property type="entry name" value="Primosome_PriB/ssb"/>
</dbReference>
<keyword evidence="1 2" id="KW-0238">DNA-binding</keyword>
<evidence type="ECO:0000256" key="4">
    <source>
        <dbReference type="SAM" id="MobiDB-lite"/>
    </source>
</evidence>
<evidence type="ECO:0000256" key="2">
    <source>
        <dbReference type="PROSITE-ProRule" id="PRU00252"/>
    </source>
</evidence>
<dbReference type="Gene3D" id="2.40.50.140">
    <property type="entry name" value="Nucleic acid-binding proteins"/>
    <property type="match status" value="1"/>
</dbReference>
<feature type="region of interest" description="Disordered" evidence="4">
    <location>
        <begin position="106"/>
        <end position="148"/>
    </location>
</feature>
<name>A0A660L663_9ACTN</name>
<proteinExistence type="predicted"/>
<evidence type="ECO:0000256" key="1">
    <source>
        <dbReference type="ARBA" id="ARBA00023125"/>
    </source>
</evidence>
<dbReference type="PROSITE" id="PS50935">
    <property type="entry name" value="SSB"/>
    <property type="match status" value="1"/>
</dbReference>
<dbReference type="Pfam" id="PF00436">
    <property type="entry name" value="SSB"/>
    <property type="match status" value="1"/>
</dbReference>
<evidence type="ECO:0000256" key="3">
    <source>
        <dbReference type="RuleBase" id="RU000524"/>
    </source>
</evidence>
<dbReference type="InterPro" id="IPR011344">
    <property type="entry name" value="ssDNA-bd"/>
</dbReference>
<dbReference type="AlphaFoldDB" id="A0A660L663"/>
<dbReference type="InterPro" id="IPR012340">
    <property type="entry name" value="NA-bd_OB-fold"/>
</dbReference>
<dbReference type="GO" id="GO:0003697">
    <property type="term" value="F:single-stranded DNA binding"/>
    <property type="evidence" value="ECO:0007669"/>
    <property type="project" value="InterPro"/>
</dbReference>
<organism evidence="5 6">
    <name type="scientific">Solirubrobacter pauli</name>
    <dbReference type="NCBI Taxonomy" id="166793"/>
    <lineage>
        <taxon>Bacteria</taxon>
        <taxon>Bacillati</taxon>
        <taxon>Actinomycetota</taxon>
        <taxon>Thermoleophilia</taxon>
        <taxon>Solirubrobacterales</taxon>
        <taxon>Solirubrobacteraceae</taxon>
        <taxon>Solirubrobacter</taxon>
    </lineage>
</organism>
<protein>
    <recommendedName>
        <fullName evidence="3">Single-stranded DNA-binding protein</fullName>
    </recommendedName>
</protein>
<dbReference type="GO" id="GO:0006260">
    <property type="term" value="P:DNA replication"/>
    <property type="evidence" value="ECO:0007669"/>
    <property type="project" value="InterPro"/>
</dbReference>
<keyword evidence="6" id="KW-1185">Reference proteome</keyword>
<reference evidence="5 6" key="1">
    <citation type="submission" date="2018-10" db="EMBL/GenBank/DDBJ databases">
        <title>Genomic Encyclopedia of Archaeal and Bacterial Type Strains, Phase II (KMG-II): from individual species to whole genera.</title>
        <authorList>
            <person name="Goeker M."/>
        </authorList>
    </citation>
    <scope>NUCLEOTIDE SEQUENCE [LARGE SCALE GENOMIC DNA]</scope>
    <source>
        <strain evidence="5 6">DSM 14954</strain>
    </source>
</reference>
<gene>
    <name evidence="5" type="ORF">C8N24_0313</name>
</gene>
<dbReference type="RefSeq" id="WP_170178769.1">
    <property type="nucleotide sequence ID" value="NZ_RBIL01000001.1"/>
</dbReference>
<dbReference type="EMBL" id="RBIL01000001">
    <property type="protein sequence ID" value="RKQ90508.1"/>
    <property type="molecule type" value="Genomic_DNA"/>
</dbReference>